<dbReference type="GeneID" id="101647048"/>
<gene>
    <name evidence="3" type="primary">ERICH5</name>
</gene>
<name>A0ABM0IDS6_ECHTE</name>
<dbReference type="Proteomes" id="UP000694863">
    <property type="component" value="Unplaced"/>
</dbReference>
<feature type="compositionally biased region" description="Basic and acidic residues" evidence="1">
    <location>
        <begin position="121"/>
        <end position="132"/>
    </location>
</feature>
<evidence type="ECO:0000256" key="1">
    <source>
        <dbReference type="SAM" id="MobiDB-lite"/>
    </source>
</evidence>
<accession>A0ABM0IDS6</accession>
<feature type="compositionally biased region" description="Polar residues" evidence="1">
    <location>
        <begin position="1"/>
        <end position="10"/>
    </location>
</feature>
<reference evidence="3" key="1">
    <citation type="submission" date="2025-08" db="UniProtKB">
        <authorList>
            <consortium name="RefSeq"/>
        </authorList>
    </citation>
    <scope>IDENTIFICATION</scope>
</reference>
<dbReference type="PANTHER" id="PTHR23006:SF0">
    <property type="entry name" value="GLUTAMATE-RICH PROTEIN 5"/>
    <property type="match status" value="1"/>
</dbReference>
<feature type="compositionally biased region" description="Low complexity" evidence="1">
    <location>
        <begin position="229"/>
        <end position="242"/>
    </location>
</feature>
<dbReference type="PANTHER" id="PTHR23006">
    <property type="entry name" value="GLUTAMATE-RICH PROTEIN 5"/>
    <property type="match status" value="1"/>
</dbReference>
<sequence>MNDQKVTSNKCLPRRAQNESCFAQPQPCKTGKKPTVDGSVPRENLSPSEKPNISTASTANGVKSLHEQPLVSTREDITDQPRSTAEGLADQLGPTEQGAQLLEGAQESGPPQPAGKNETPGADKKEKDRETATTRPLEGNAETELLGTEAERPCVRMAGNQTSLGAVEDTASPHAAGGMEPLGPAKAMQPRGTAGELQAPEAVDKDDQFQIPEIVPQENEAPEIPEGSQLGETAEEQQLQATEGKDGQPPLLDTIPRETGTSELSDRSRIMEAAVDADSLHKALEVPGSMGHIQLEGTVGSLEHPAGMIEAETSVELVREIHTNHSQHIEGETGEEIIGTEKEGEDVREGVETKEEETGEAVDCPAAAGRAGIVVE</sequence>
<keyword evidence="2" id="KW-1185">Reference proteome</keyword>
<dbReference type="InterPro" id="IPR027856">
    <property type="entry name" value="Glu-rich_5"/>
</dbReference>
<organism evidence="2 3">
    <name type="scientific">Echinops telfairi</name>
    <name type="common">Lesser hedgehog tenrec</name>
    <dbReference type="NCBI Taxonomy" id="9371"/>
    <lineage>
        <taxon>Eukaryota</taxon>
        <taxon>Metazoa</taxon>
        <taxon>Chordata</taxon>
        <taxon>Craniata</taxon>
        <taxon>Vertebrata</taxon>
        <taxon>Euteleostomi</taxon>
        <taxon>Mammalia</taxon>
        <taxon>Eutheria</taxon>
        <taxon>Afrotheria</taxon>
        <taxon>Tenrecidae</taxon>
        <taxon>Tenrecinae</taxon>
        <taxon>Echinops</taxon>
    </lineage>
</organism>
<dbReference type="RefSeq" id="XP_004697760.1">
    <property type="nucleotide sequence ID" value="XM_004697703.2"/>
</dbReference>
<evidence type="ECO:0000313" key="2">
    <source>
        <dbReference type="Proteomes" id="UP000694863"/>
    </source>
</evidence>
<protein>
    <submittedName>
        <fullName evidence="3">Glutamate-rich protein 5</fullName>
    </submittedName>
</protein>
<proteinExistence type="predicted"/>
<evidence type="ECO:0000313" key="3">
    <source>
        <dbReference type="RefSeq" id="XP_004697760.1"/>
    </source>
</evidence>
<feature type="region of interest" description="Disordered" evidence="1">
    <location>
        <begin position="1"/>
        <end position="265"/>
    </location>
</feature>
<feature type="compositionally biased region" description="Polar residues" evidence="1">
    <location>
        <begin position="45"/>
        <end position="61"/>
    </location>
</feature>